<organism evidence="2">
    <name type="scientific">marine sediment metagenome</name>
    <dbReference type="NCBI Taxonomy" id="412755"/>
    <lineage>
        <taxon>unclassified sequences</taxon>
        <taxon>metagenomes</taxon>
        <taxon>ecological metagenomes</taxon>
    </lineage>
</organism>
<accession>A0A0F9HM78</accession>
<protein>
    <submittedName>
        <fullName evidence="2">Uncharacterized protein</fullName>
    </submittedName>
</protein>
<gene>
    <name evidence="2" type="ORF">LCGC14_1765920</name>
</gene>
<keyword evidence="1" id="KW-0472">Membrane</keyword>
<evidence type="ECO:0000256" key="1">
    <source>
        <dbReference type="SAM" id="Phobius"/>
    </source>
</evidence>
<feature type="transmembrane region" description="Helical" evidence="1">
    <location>
        <begin position="44"/>
        <end position="61"/>
    </location>
</feature>
<dbReference type="EMBL" id="LAZR01016491">
    <property type="protein sequence ID" value="KKM04272.1"/>
    <property type="molecule type" value="Genomic_DNA"/>
</dbReference>
<comment type="caution">
    <text evidence="2">The sequence shown here is derived from an EMBL/GenBank/DDBJ whole genome shotgun (WGS) entry which is preliminary data.</text>
</comment>
<proteinExistence type="predicted"/>
<reference evidence="2" key="1">
    <citation type="journal article" date="2015" name="Nature">
        <title>Complex archaea that bridge the gap between prokaryotes and eukaryotes.</title>
        <authorList>
            <person name="Spang A."/>
            <person name="Saw J.H."/>
            <person name="Jorgensen S.L."/>
            <person name="Zaremba-Niedzwiedzka K."/>
            <person name="Martijn J."/>
            <person name="Lind A.E."/>
            <person name="van Eijk R."/>
            <person name="Schleper C."/>
            <person name="Guy L."/>
            <person name="Ettema T.J."/>
        </authorList>
    </citation>
    <scope>NUCLEOTIDE SEQUENCE</scope>
</reference>
<keyword evidence="1" id="KW-1133">Transmembrane helix</keyword>
<feature type="transmembrane region" description="Helical" evidence="1">
    <location>
        <begin position="20"/>
        <end position="37"/>
    </location>
</feature>
<name>A0A0F9HM78_9ZZZZ</name>
<evidence type="ECO:0000313" key="2">
    <source>
        <dbReference type="EMBL" id="KKM04272.1"/>
    </source>
</evidence>
<sequence>MKWEQVSSKALTWCEEHPLLLSWFGGSIIMSIGVGMLSSSVGGAILSLGICILLATIITAID</sequence>
<dbReference type="AlphaFoldDB" id="A0A0F9HM78"/>
<keyword evidence="1" id="KW-0812">Transmembrane</keyword>